<evidence type="ECO:0000313" key="1">
    <source>
        <dbReference type="EMBL" id="PKI43692.1"/>
    </source>
</evidence>
<dbReference type="PANTHER" id="PTHR48435:SF1">
    <property type="entry name" value="POLYPROTEIN"/>
    <property type="match status" value="1"/>
</dbReference>
<proteinExistence type="predicted"/>
<dbReference type="EMBL" id="PGOL01002996">
    <property type="protein sequence ID" value="PKI43692.1"/>
    <property type="molecule type" value="Genomic_DNA"/>
</dbReference>
<accession>A0A2I0II59</accession>
<dbReference type="Proteomes" id="UP000233551">
    <property type="component" value="Unassembled WGS sequence"/>
</dbReference>
<sequence length="234" mass="26593">MTSSSATTPSTTDVALSVETPFQKSFESKLDALYEVSYLSENDKISSTNLPPINLYTTFSKQPSFSPIRSIRHLIRQSPHRVKEYVQSTRFDQHPIQVSKAKQFMTLQIPQEFPRQWISQGYTHLHCGAIRLADRKGFTHCGTHDFVRYQISRVPARIGTIETTLDARTVFVTFFPKLGFGRLDRLSILVETLIIGDPSLQEQLHKINSVCESLPPFDPNQYGNRRQEGHPGSP</sequence>
<name>A0A2I0II59_PUNGR</name>
<comment type="caution">
    <text evidence="1">The sequence shown here is derived from an EMBL/GenBank/DDBJ whole genome shotgun (WGS) entry which is preliminary data.</text>
</comment>
<reference evidence="1 2" key="1">
    <citation type="submission" date="2017-11" db="EMBL/GenBank/DDBJ databases">
        <title>De-novo sequencing of pomegranate (Punica granatum L.) genome.</title>
        <authorList>
            <person name="Akparov Z."/>
            <person name="Amiraslanov A."/>
            <person name="Hajiyeva S."/>
            <person name="Abbasov M."/>
            <person name="Kaur K."/>
            <person name="Hamwieh A."/>
            <person name="Solovyev V."/>
            <person name="Salamov A."/>
            <person name="Braich B."/>
            <person name="Kosarev P."/>
            <person name="Mahmoud A."/>
            <person name="Hajiyev E."/>
            <person name="Babayeva S."/>
            <person name="Izzatullayeva V."/>
            <person name="Mammadov A."/>
            <person name="Mammadov A."/>
            <person name="Sharifova S."/>
            <person name="Ojaghi J."/>
            <person name="Eynullazada K."/>
            <person name="Bayramov B."/>
            <person name="Abdulazimova A."/>
            <person name="Shahmuradov I."/>
        </authorList>
    </citation>
    <scope>NUCLEOTIDE SEQUENCE [LARGE SCALE GENOMIC DNA]</scope>
    <source>
        <strain evidence="2">cv. AG2017</strain>
        <tissue evidence="1">Leaf</tissue>
    </source>
</reference>
<dbReference type="AlphaFoldDB" id="A0A2I0II59"/>
<gene>
    <name evidence="1" type="ORF">CRG98_035891</name>
</gene>
<dbReference type="InterPro" id="IPR053098">
    <property type="entry name" value="Petuviruses_polyprotein"/>
</dbReference>
<evidence type="ECO:0000313" key="2">
    <source>
        <dbReference type="Proteomes" id="UP000233551"/>
    </source>
</evidence>
<keyword evidence="2" id="KW-1185">Reference proteome</keyword>
<organism evidence="1 2">
    <name type="scientific">Punica granatum</name>
    <name type="common">Pomegranate</name>
    <dbReference type="NCBI Taxonomy" id="22663"/>
    <lineage>
        <taxon>Eukaryota</taxon>
        <taxon>Viridiplantae</taxon>
        <taxon>Streptophyta</taxon>
        <taxon>Embryophyta</taxon>
        <taxon>Tracheophyta</taxon>
        <taxon>Spermatophyta</taxon>
        <taxon>Magnoliopsida</taxon>
        <taxon>eudicotyledons</taxon>
        <taxon>Gunneridae</taxon>
        <taxon>Pentapetalae</taxon>
        <taxon>rosids</taxon>
        <taxon>malvids</taxon>
        <taxon>Myrtales</taxon>
        <taxon>Lythraceae</taxon>
        <taxon>Punica</taxon>
    </lineage>
</organism>
<dbReference type="PANTHER" id="PTHR48435">
    <property type="entry name" value="POLYPROTEIN"/>
    <property type="match status" value="1"/>
</dbReference>
<protein>
    <submittedName>
        <fullName evidence="1">Uncharacterized protein</fullName>
    </submittedName>
</protein>